<dbReference type="Proteomes" id="UP001228446">
    <property type="component" value="Unassembled WGS sequence"/>
</dbReference>
<dbReference type="Pfam" id="PF14234">
    <property type="entry name" value="DUF4336"/>
    <property type="match status" value="1"/>
</dbReference>
<comment type="caution">
    <text evidence="1">The sequence shown here is derived from an EMBL/GenBank/DDBJ whole genome shotgun (WGS) entry which is preliminary data.</text>
</comment>
<organism evidence="1 2">
    <name type="scientific">Streptococcus ruminantium</name>
    <dbReference type="NCBI Taxonomy" id="1917441"/>
    <lineage>
        <taxon>Bacteria</taxon>
        <taxon>Bacillati</taxon>
        <taxon>Bacillota</taxon>
        <taxon>Bacilli</taxon>
        <taxon>Lactobacillales</taxon>
        <taxon>Streptococcaceae</taxon>
        <taxon>Streptococcus</taxon>
    </lineage>
</organism>
<dbReference type="EMBL" id="JAVIBX010000015">
    <property type="protein sequence ID" value="MDQ8833166.1"/>
    <property type="molecule type" value="Genomic_DNA"/>
</dbReference>
<gene>
    <name evidence="1" type="ORF">RFF62_05110</name>
</gene>
<name>A0ABU1B3G7_9STRE</name>
<reference evidence="1 2" key="1">
    <citation type="submission" date="2023-08" db="EMBL/GenBank/DDBJ databases">
        <title>Streptococcus ruminantium-associated sheep mastitis outbreak detected in Italy is distinct from bovine isolates.</title>
        <authorList>
            <person name="Rosa M.N."/>
            <person name="Vezina B."/>
            <person name="Tola S."/>
        </authorList>
    </citation>
    <scope>NUCLEOTIDE SEQUENCE [LARGE SCALE GENOMIC DNA]</scope>
    <source>
        <strain evidence="1 2">OM6730</strain>
    </source>
</reference>
<proteinExistence type="predicted"/>
<dbReference type="RefSeq" id="WP_308938165.1">
    <property type="nucleotide sequence ID" value="NZ_JAVIBP010000004.1"/>
</dbReference>
<keyword evidence="2" id="KW-1185">Reference proteome</keyword>
<accession>A0ABU1B3G7</accession>
<evidence type="ECO:0000313" key="2">
    <source>
        <dbReference type="Proteomes" id="UP001228446"/>
    </source>
</evidence>
<sequence>MAKMPFSTRMTVVRLSNHYLWCHSPIEPSQELFDELNHLGEVRYFMAPNKIHYAHIDARKKSIPRLRHGWHWGLLSVLRLRKFLY</sequence>
<protein>
    <submittedName>
        <fullName evidence="1">DUF4336 domain-containing protein</fullName>
    </submittedName>
</protein>
<dbReference type="InterPro" id="IPR025638">
    <property type="entry name" value="DUF4336"/>
</dbReference>
<evidence type="ECO:0000313" key="1">
    <source>
        <dbReference type="EMBL" id="MDQ8833166.1"/>
    </source>
</evidence>